<dbReference type="EnsemblMetazoa" id="ISCW015729-RA">
    <property type="protein sequence ID" value="ISCW015729-PA"/>
    <property type="gene ID" value="ISCW015729"/>
</dbReference>
<accession>B7P442</accession>
<protein>
    <submittedName>
        <fullName evidence="1 2">Uncharacterized protein</fullName>
    </submittedName>
</protein>
<dbReference type="AlphaFoldDB" id="B7P442"/>
<organism>
    <name type="scientific">Ixodes scapularis</name>
    <name type="common">Black-legged tick</name>
    <name type="synonym">Deer tick</name>
    <dbReference type="NCBI Taxonomy" id="6945"/>
    <lineage>
        <taxon>Eukaryota</taxon>
        <taxon>Metazoa</taxon>
        <taxon>Ecdysozoa</taxon>
        <taxon>Arthropoda</taxon>
        <taxon>Chelicerata</taxon>
        <taxon>Arachnida</taxon>
        <taxon>Acari</taxon>
        <taxon>Parasitiformes</taxon>
        <taxon>Ixodida</taxon>
        <taxon>Ixodoidea</taxon>
        <taxon>Ixodidae</taxon>
        <taxon>Ixodinae</taxon>
        <taxon>Ixodes</taxon>
    </lineage>
</organism>
<dbReference type="InParanoid" id="B7P442"/>
<dbReference type="PaxDb" id="6945-B7P442"/>
<evidence type="ECO:0000313" key="1">
    <source>
        <dbReference type="EMBL" id="EEC01364.1"/>
    </source>
</evidence>
<reference evidence="2" key="2">
    <citation type="submission" date="2020-05" db="UniProtKB">
        <authorList>
            <consortium name="EnsemblMetazoa"/>
        </authorList>
    </citation>
    <scope>IDENTIFICATION</scope>
    <source>
        <strain evidence="2">wikel</strain>
    </source>
</reference>
<dbReference type="EMBL" id="ABJB010779106">
    <property type="status" value="NOT_ANNOTATED_CDS"/>
    <property type="molecule type" value="Genomic_DNA"/>
</dbReference>
<dbReference type="EMBL" id="DS633234">
    <property type="protein sequence ID" value="EEC01364.1"/>
    <property type="molecule type" value="Genomic_DNA"/>
</dbReference>
<evidence type="ECO:0000313" key="2">
    <source>
        <dbReference type="EnsemblMetazoa" id="ISCW015729-PA"/>
    </source>
</evidence>
<dbReference type="VEuPathDB" id="VectorBase:ISCW015729"/>
<dbReference type="VEuPathDB" id="VectorBase:ISCI015729"/>
<keyword evidence="3" id="KW-1185">Reference proteome</keyword>
<sequence length="130" mass="15210">MRHRYDELRLSLLACWQPYNDYKGAFVGCRVSGRRFAASAETSSHPSSKNKYLNWVELTFVHIQCVFHPVGITVLGMQYVEAKFRARGKGVFSNRSWDKRNKGGMHRRHRHSILLCPYIFDAPRIKLLRL</sequence>
<dbReference type="HOGENOM" id="CLU_1940408_0_0_1"/>
<proteinExistence type="predicted"/>
<evidence type="ECO:0000313" key="3">
    <source>
        <dbReference type="Proteomes" id="UP000001555"/>
    </source>
</evidence>
<gene>
    <name evidence="1" type="ORF">IscW_ISCW015729</name>
</gene>
<dbReference type="Proteomes" id="UP000001555">
    <property type="component" value="Unassembled WGS sequence"/>
</dbReference>
<reference evidence="1 3" key="1">
    <citation type="submission" date="2008-03" db="EMBL/GenBank/DDBJ databases">
        <title>Annotation of Ixodes scapularis.</title>
        <authorList>
            <consortium name="Ixodes scapularis Genome Project Consortium"/>
            <person name="Caler E."/>
            <person name="Hannick L.I."/>
            <person name="Bidwell S."/>
            <person name="Joardar V."/>
            <person name="Thiagarajan M."/>
            <person name="Amedeo P."/>
            <person name="Galinsky K.J."/>
            <person name="Schobel S."/>
            <person name="Inman J."/>
            <person name="Hostetler J."/>
            <person name="Miller J."/>
            <person name="Hammond M."/>
            <person name="Megy K."/>
            <person name="Lawson D."/>
            <person name="Kodira C."/>
            <person name="Sutton G."/>
            <person name="Meyer J."/>
            <person name="Hill C.A."/>
            <person name="Birren B."/>
            <person name="Nene V."/>
            <person name="Collins F."/>
            <person name="Alarcon-Chaidez F."/>
            <person name="Wikel S."/>
            <person name="Strausberg R."/>
        </authorList>
    </citation>
    <scope>NUCLEOTIDE SEQUENCE [LARGE SCALE GENOMIC DNA]</scope>
    <source>
        <strain evidence="3">Wikel</strain>
        <strain evidence="1">Wikel colony</strain>
    </source>
</reference>
<name>B7P442_IXOSC</name>